<evidence type="ECO:0000313" key="10">
    <source>
        <dbReference type="Proteomes" id="UP000611640"/>
    </source>
</evidence>
<dbReference type="GO" id="GO:0006071">
    <property type="term" value="P:glycerol metabolic process"/>
    <property type="evidence" value="ECO:0007669"/>
    <property type="project" value="UniProtKB-KW"/>
</dbReference>
<comment type="function">
    <text evidence="5">May be an activator protein for the gylABX operon.</text>
</comment>
<evidence type="ECO:0000256" key="6">
    <source>
        <dbReference type="ARBA" id="ARBA00070406"/>
    </source>
</evidence>
<dbReference type="KEGG" id="atl:Athai_17970"/>
<dbReference type="SUPFAM" id="SSF55781">
    <property type="entry name" value="GAF domain-like"/>
    <property type="match status" value="1"/>
</dbReference>
<dbReference type="InterPro" id="IPR014757">
    <property type="entry name" value="Tscrpt_reg_IclR_C"/>
</dbReference>
<evidence type="ECO:0000259" key="7">
    <source>
        <dbReference type="PROSITE" id="PS51077"/>
    </source>
</evidence>
<reference evidence="9 10" key="1">
    <citation type="submission" date="2020-08" db="EMBL/GenBank/DDBJ databases">
        <title>Whole genome shotgun sequence of Actinocatenispora thailandica NBRC 105041.</title>
        <authorList>
            <person name="Komaki H."/>
            <person name="Tamura T."/>
        </authorList>
    </citation>
    <scope>NUCLEOTIDE SEQUENCE [LARGE SCALE GENOMIC DNA]</scope>
    <source>
        <strain evidence="9 10">NBRC 105041</strain>
    </source>
</reference>
<evidence type="ECO:0000256" key="4">
    <source>
        <dbReference type="ARBA" id="ARBA00023163"/>
    </source>
</evidence>
<name>A0A7R7HWS5_9ACTN</name>
<gene>
    <name evidence="9" type="ORF">Athai_17970</name>
</gene>
<accession>A0A7R7HWS5</accession>
<proteinExistence type="predicted"/>
<dbReference type="Pfam" id="PF01614">
    <property type="entry name" value="IclR_C"/>
    <property type="match status" value="1"/>
</dbReference>
<dbReference type="Gene3D" id="3.30.450.40">
    <property type="match status" value="1"/>
</dbReference>
<dbReference type="Proteomes" id="UP000611640">
    <property type="component" value="Chromosome"/>
</dbReference>
<dbReference type="SMART" id="SM00346">
    <property type="entry name" value="HTH_ICLR"/>
    <property type="match status" value="1"/>
</dbReference>
<evidence type="ECO:0000256" key="3">
    <source>
        <dbReference type="ARBA" id="ARBA00023125"/>
    </source>
</evidence>
<dbReference type="GO" id="GO:0003677">
    <property type="term" value="F:DNA binding"/>
    <property type="evidence" value="ECO:0007669"/>
    <property type="project" value="UniProtKB-KW"/>
</dbReference>
<evidence type="ECO:0000256" key="2">
    <source>
        <dbReference type="ARBA" id="ARBA00023015"/>
    </source>
</evidence>
<feature type="domain" description="IclR-ED" evidence="8">
    <location>
        <begin position="74"/>
        <end position="255"/>
    </location>
</feature>
<keyword evidence="10" id="KW-1185">Reference proteome</keyword>
<dbReference type="InterPro" id="IPR005471">
    <property type="entry name" value="Tscrpt_reg_IclR_N"/>
</dbReference>
<feature type="domain" description="HTH iclR-type" evidence="7">
    <location>
        <begin position="12"/>
        <end position="73"/>
    </location>
</feature>
<dbReference type="GO" id="GO:0003700">
    <property type="term" value="F:DNA-binding transcription factor activity"/>
    <property type="evidence" value="ECO:0007669"/>
    <property type="project" value="TreeGrafter"/>
</dbReference>
<keyword evidence="2" id="KW-0805">Transcription regulation</keyword>
<dbReference type="InterPro" id="IPR036388">
    <property type="entry name" value="WH-like_DNA-bd_sf"/>
</dbReference>
<keyword evidence="4" id="KW-0804">Transcription</keyword>
<protein>
    <recommendedName>
        <fullName evidence="6">Glycerol operon regulatory protein</fullName>
    </recommendedName>
</protein>
<evidence type="ECO:0000313" key="9">
    <source>
        <dbReference type="EMBL" id="BCJ34294.1"/>
    </source>
</evidence>
<dbReference type="AlphaFoldDB" id="A0A7R7HWS5"/>
<dbReference type="PROSITE" id="PS51078">
    <property type="entry name" value="ICLR_ED"/>
    <property type="match status" value="1"/>
</dbReference>
<dbReference type="InterPro" id="IPR029016">
    <property type="entry name" value="GAF-like_dom_sf"/>
</dbReference>
<keyword evidence="1" id="KW-0319">Glycerol metabolism</keyword>
<dbReference type="GO" id="GO:0045892">
    <property type="term" value="P:negative regulation of DNA-templated transcription"/>
    <property type="evidence" value="ECO:0007669"/>
    <property type="project" value="TreeGrafter"/>
</dbReference>
<evidence type="ECO:0000259" key="8">
    <source>
        <dbReference type="PROSITE" id="PS51078"/>
    </source>
</evidence>
<dbReference type="PANTHER" id="PTHR30136">
    <property type="entry name" value="HELIX-TURN-HELIX TRANSCRIPTIONAL REGULATOR, ICLR FAMILY"/>
    <property type="match status" value="1"/>
</dbReference>
<dbReference type="PROSITE" id="PS51077">
    <property type="entry name" value="HTH_ICLR"/>
    <property type="match status" value="1"/>
</dbReference>
<dbReference type="InterPro" id="IPR036390">
    <property type="entry name" value="WH_DNA-bd_sf"/>
</dbReference>
<dbReference type="SUPFAM" id="SSF46785">
    <property type="entry name" value="Winged helix' DNA-binding domain"/>
    <property type="match status" value="1"/>
</dbReference>
<evidence type="ECO:0000256" key="1">
    <source>
        <dbReference type="ARBA" id="ARBA00022798"/>
    </source>
</evidence>
<dbReference type="RefSeq" id="WP_203961040.1">
    <property type="nucleotide sequence ID" value="NZ_AP023355.1"/>
</dbReference>
<evidence type="ECO:0000256" key="5">
    <source>
        <dbReference type="ARBA" id="ARBA00058938"/>
    </source>
</evidence>
<sequence length="258" mass="27241">MNATGDGDRGPARTADRALRVLLAFQRRPEWGVSDLARELGLDKAGVHRLLATLAGRGFVLADPHSRRYRLGPAIAVLARTAERGGGLETAARPLLAELVDEFGESSVLNVPHGAHYRCVLAVDSTGPVRYSATVGETIPGHGGAAGHAIFAFYPKDQIDQLLGEGPLQRFNEHTIASLDELADRYARIRAEGIAVSHGEFDQNVTSVAAPVFAAGEVVGSLVVIGPQDRMSGKVDRVVDRVRAAGAALTRLLGGDAT</sequence>
<dbReference type="EMBL" id="AP023355">
    <property type="protein sequence ID" value="BCJ34294.1"/>
    <property type="molecule type" value="Genomic_DNA"/>
</dbReference>
<dbReference type="PANTHER" id="PTHR30136:SF24">
    <property type="entry name" value="HTH-TYPE TRANSCRIPTIONAL REPRESSOR ALLR"/>
    <property type="match status" value="1"/>
</dbReference>
<dbReference type="InterPro" id="IPR050707">
    <property type="entry name" value="HTH_MetabolicPath_Reg"/>
</dbReference>
<dbReference type="FunFam" id="1.10.10.10:FF:000056">
    <property type="entry name" value="IclR family transcriptional regulator"/>
    <property type="match status" value="1"/>
</dbReference>
<keyword evidence="3" id="KW-0238">DNA-binding</keyword>
<dbReference type="Pfam" id="PF09339">
    <property type="entry name" value="HTH_IclR"/>
    <property type="match status" value="1"/>
</dbReference>
<dbReference type="Gene3D" id="1.10.10.10">
    <property type="entry name" value="Winged helix-like DNA-binding domain superfamily/Winged helix DNA-binding domain"/>
    <property type="match status" value="1"/>
</dbReference>
<organism evidence="9 10">
    <name type="scientific">Actinocatenispora thailandica</name>
    <dbReference type="NCBI Taxonomy" id="227318"/>
    <lineage>
        <taxon>Bacteria</taxon>
        <taxon>Bacillati</taxon>
        <taxon>Actinomycetota</taxon>
        <taxon>Actinomycetes</taxon>
        <taxon>Micromonosporales</taxon>
        <taxon>Micromonosporaceae</taxon>
        <taxon>Actinocatenispora</taxon>
    </lineage>
</organism>